<organism evidence="1 2">
    <name type="scientific">Neotamlana nanhaiensis</name>
    <dbReference type="NCBI Taxonomy" id="1382798"/>
    <lineage>
        <taxon>Bacteria</taxon>
        <taxon>Pseudomonadati</taxon>
        <taxon>Bacteroidota</taxon>
        <taxon>Flavobacteriia</taxon>
        <taxon>Flavobacteriales</taxon>
        <taxon>Flavobacteriaceae</taxon>
        <taxon>Neotamlana</taxon>
    </lineage>
</organism>
<dbReference type="AlphaFoldDB" id="A0A0D7W0B5"/>
<evidence type="ECO:0000313" key="1">
    <source>
        <dbReference type="EMBL" id="KJD32474.1"/>
    </source>
</evidence>
<comment type="caution">
    <text evidence="1">The sequence shown here is derived from an EMBL/GenBank/DDBJ whole genome shotgun (WGS) entry which is preliminary data.</text>
</comment>
<accession>A0A0D7W0B5</accession>
<proteinExistence type="predicted"/>
<keyword evidence="2" id="KW-1185">Reference proteome</keyword>
<dbReference type="PATRIC" id="fig|1382798.3.peg.3290"/>
<protein>
    <submittedName>
        <fullName evidence="1">Uncharacterized protein</fullName>
    </submittedName>
</protein>
<evidence type="ECO:0000313" key="2">
    <source>
        <dbReference type="Proteomes" id="UP000032361"/>
    </source>
</evidence>
<dbReference type="Proteomes" id="UP000032361">
    <property type="component" value="Unassembled WGS sequence"/>
</dbReference>
<name>A0A0D7W0B5_9FLAO</name>
<dbReference type="EMBL" id="JTDV01000008">
    <property type="protein sequence ID" value="KJD32474.1"/>
    <property type="molecule type" value="Genomic_DNA"/>
</dbReference>
<sequence length="142" mass="15997">MFSCNKKTEYGSEIETILEQIRSLSEYSKCENEAVMTSASSIEASKCVTINGIKFKFVEKESTGVSFVSTKDKKFRTPEGYYVGTKRLDILQNDIVQIQTERGYGHFIALKSGWKLGFCEGGSCTSSDLKDTSEVKWIMVRK</sequence>
<gene>
    <name evidence="1" type="ORF">PK35_09690</name>
</gene>
<reference evidence="1 2" key="1">
    <citation type="journal article" date="2015" name="Antonie Van Leeuwenhoek">
        <title>Tamlana nanhaiensis sp. nov., isolated from surface seawater collected from the South China Sea.</title>
        <authorList>
            <person name="Liu X."/>
            <person name="Lai Q."/>
            <person name="Du Y."/>
            <person name="Li G."/>
            <person name="Sun F."/>
            <person name="Shao Z."/>
        </authorList>
    </citation>
    <scope>NUCLEOTIDE SEQUENCE [LARGE SCALE GENOMIC DNA]</scope>
    <source>
        <strain evidence="1 2">FHC16</strain>
    </source>
</reference>